<protein>
    <recommendedName>
        <fullName evidence="1">D-inositol 3-phosphate glycosyltransferase</fullName>
    </recommendedName>
</protein>
<feature type="domain" description="Glycosyltransferase subfamily 4-like N-terminal" evidence="6">
    <location>
        <begin position="13"/>
        <end position="194"/>
    </location>
</feature>
<name>A0ABT3TW62_9ACTN</name>
<evidence type="ECO:0000256" key="1">
    <source>
        <dbReference type="ARBA" id="ARBA00021292"/>
    </source>
</evidence>
<feature type="region of interest" description="Disordered" evidence="4">
    <location>
        <begin position="393"/>
        <end position="435"/>
    </location>
</feature>
<gene>
    <name evidence="7" type="ORF">OFY01_16330</name>
</gene>
<dbReference type="Pfam" id="PF13439">
    <property type="entry name" value="Glyco_transf_4"/>
    <property type="match status" value="1"/>
</dbReference>
<proteinExistence type="predicted"/>
<comment type="caution">
    <text evidence="7">The sequence shown here is derived from an EMBL/GenBank/DDBJ whole genome shotgun (WGS) entry which is preliminary data.</text>
</comment>
<evidence type="ECO:0000313" key="7">
    <source>
        <dbReference type="EMBL" id="MCX3061298.1"/>
    </source>
</evidence>
<keyword evidence="8" id="KW-1185">Reference proteome</keyword>
<dbReference type="CDD" id="cd03820">
    <property type="entry name" value="GT4_AmsD-like"/>
    <property type="match status" value="1"/>
</dbReference>
<evidence type="ECO:0000313" key="8">
    <source>
        <dbReference type="Proteomes" id="UP001163064"/>
    </source>
</evidence>
<evidence type="ECO:0000259" key="5">
    <source>
        <dbReference type="Pfam" id="PF00534"/>
    </source>
</evidence>
<keyword evidence="3" id="KW-0808">Transferase</keyword>
<dbReference type="InterPro" id="IPR001296">
    <property type="entry name" value="Glyco_trans_1"/>
</dbReference>
<evidence type="ECO:0000256" key="4">
    <source>
        <dbReference type="SAM" id="MobiDB-lite"/>
    </source>
</evidence>
<accession>A0ABT3TW62</accession>
<dbReference type="RefSeq" id="WP_266600540.1">
    <property type="nucleotide sequence ID" value="NZ_JAPHNL010000179.1"/>
</dbReference>
<dbReference type="PANTHER" id="PTHR12526:SF627">
    <property type="entry name" value="D-RHAMNOSYLTRANSFERASE WBPZ"/>
    <property type="match status" value="1"/>
</dbReference>
<evidence type="ECO:0000259" key="6">
    <source>
        <dbReference type="Pfam" id="PF13439"/>
    </source>
</evidence>
<feature type="domain" description="Glycosyl transferase family 1" evidence="5">
    <location>
        <begin position="200"/>
        <end position="356"/>
    </location>
</feature>
<organism evidence="7 8">
    <name type="scientific">Streptomyces beihaiensis</name>
    <dbReference type="NCBI Taxonomy" id="2984495"/>
    <lineage>
        <taxon>Bacteria</taxon>
        <taxon>Bacillati</taxon>
        <taxon>Actinomycetota</taxon>
        <taxon>Actinomycetes</taxon>
        <taxon>Kitasatosporales</taxon>
        <taxon>Streptomycetaceae</taxon>
        <taxon>Streptomyces</taxon>
    </lineage>
</organism>
<reference evidence="7" key="1">
    <citation type="submission" date="2022-10" db="EMBL/GenBank/DDBJ databases">
        <title>Streptomyces beihaiensis sp. nov., a chitin degrading actinobacterium, isolated from shrimp pond soil.</title>
        <authorList>
            <person name="Xie J."/>
            <person name="Shen N."/>
        </authorList>
    </citation>
    <scope>NUCLEOTIDE SEQUENCE</scope>
    <source>
        <strain evidence="7">GXMU-J5</strain>
    </source>
</reference>
<dbReference type="Pfam" id="PF00534">
    <property type="entry name" value="Glycos_transf_1"/>
    <property type="match status" value="1"/>
</dbReference>
<keyword evidence="2" id="KW-0328">Glycosyltransferase</keyword>
<dbReference type="PANTHER" id="PTHR12526">
    <property type="entry name" value="GLYCOSYLTRANSFERASE"/>
    <property type="match status" value="1"/>
</dbReference>
<sequence>MKIVFLLHNVYAIGGTVRTTLNLAAALTEHGGHEVEIVSMSRHRQAPRFTVDPRITLVPLVDTREGSADTREAAYQQPSRDFPTAEKRYKQYNRLHDLRVREYLEQRCDADVVIGTRPGINVYLSLWGPERAVRIAQEHLRYEAHSKKLRAVLARHYRTLDAVVTMTRADAAVYRAKMPMPGVRVLSVPNIVPPTSVAPSDGTSKIIAAAGRLAPGKRYDLLLEAFAAVAAHEPGWELRIYGGGAQEARLRDLIAGLGLTGRARLMGAVSPIEPEFARASIVVSTSDAESFGMTLVEAMRCGVPVVSTDAPLGPAEIITDGVDGRLVPLGDARAVAEAVTGLIENPEARRTMGEAALASARRFDPEPIVAQYGALFSELKATRRRRAWQRLSARAADWARRKTRSLRSSRPGGGGGTSHDRRHRTAHGSARPKHP</sequence>
<evidence type="ECO:0000256" key="3">
    <source>
        <dbReference type="ARBA" id="ARBA00022679"/>
    </source>
</evidence>
<dbReference type="Proteomes" id="UP001163064">
    <property type="component" value="Unassembled WGS sequence"/>
</dbReference>
<dbReference type="Gene3D" id="3.40.50.2000">
    <property type="entry name" value="Glycogen Phosphorylase B"/>
    <property type="match status" value="2"/>
</dbReference>
<dbReference type="EMBL" id="JAPHNL010000179">
    <property type="protein sequence ID" value="MCX3061298.1"/>
    <property type="molecule type" value="Genomic_DNA"/>
</dbReference>
<dbReference type="InterPro" id="IPR028098">
    <property type="entry name" value="Glyco_trans_4-like_N"/>
</dbReference>
<feature type="compositionally biased region" description="Basic residues" evidence="4">
    <location>
        <begin position="420"/>
        <end position="435"/>
    </location>
</feature>
<evidence type="ECO:0000256" key="2">
    <source>
        <dbReference type="ARBA" id="ARBA00022676"/>
    </source>
</evidence>
<dbReference type="SUPFAM" id="SSF53756">
    <property type="entry name" value="UDP-Glycosyltransferase/glycogen phosphorylase"/>
    <property type="match status" value="1"/>
</dbReference>